<evidence type="ECO:0000313" key="14">
    <source>
        <dbReference type="Proteomes" id="UP000501812"/>
    </source>
</evidence>
<comment type="pathway">
    <text evidence="3 11">Amino-acid biosynthesis; L-histidine biosynthesis; L-histidine from 5-phospho-alpha-D-ribose 1-diphosphate: step 3/9.</text>
</comment>
<dbReference type="GO" id="GO:0004636">
    <property type="term" value="F:phosphoribosyl-ATP diphosphatase activity"/>
    <property type="evidence" value="ECO:0007669"/>
    <property type="project" value="UniProtKB-EC"/>
</dbReference>
<comment type="catalytic activity">
    <reaction evidence="2">
        <text>1-(5-phospho-beta-D-ribosyl)-ATP + H2O = 1-(5-phospho-beta-D-ribosyl)-5'-AMP + diphosphate + H(+)</text>
        <dbReference type="Rhea" id="RHEA:22828"/>
        <dbReference type="ChEBI" id="CHEBI:15377"/>
        <dbReference type="ChEBI" id="CHEBI:15378"/>
        <dbReference type="ChEBI" id="CHEBI:33019"/>
        <dbReference type="ChEBI" id="CHEBI:59457"/>
        <dbReference type="ChEBI" id="CHEBI:73183"/>
        <dbReference type="EC" id="3.6.1.31"/>
    </reaction>
</comment>
<comment type="similarity">
    <text evidence="11">Belongs to the PRA-CH family.</text>
</comment>
<dbReference type="Proteomes" id="UP000501812">
    <property type="component" value="Chromosome"/>
</dbReference>
<dbReference type="Gene3D" id="3.10.20.810">
    <property type="entry name" value="Phosphoribosyl-AMP cyclohydrolase"/>
    <property type="match status" value="1"/>
</dbReference>
<dbReference type="PANTHER" id="PTHR42945:SF1">
    <property type="entry name" value="HISTIDINE BIOSYNTHESIS BIFUNCTIONAL PROTEIN HIS7"/>
    <property type="match status" value="1"/>
</dbReference>
<comment type="similarity">
    <text evidence="5">In the C-terminal section; belongs to the PRA-PH family.</text>
</comment>
<evidence type="ECO:0000256" key="2">
    <source>
        <dbReference type="ARBA" id="ARBA00001460"/>
    </source>
</evidence>
<comment type="subunit">
    <text evidence="11">Homodimer.</text>
</comment>
<evidence type="ECO:0000256" key="10">
    <source>
        <dbReference type="ARBA" id="ARBA00023102"/>
    </source>
</evidence>
<feature type="binding site" evidence="11">
    <location>
        <position position="94"/>
    </location>
    <ligand>
        <name>Mg(2+)</name>
        <dbReference type="ChEBI" id="CHEBI:18420"/>
    </ligand>
</feature>
<feature type="binding site" evidence="11">
    <location>
        <position position="92"/>
    </location>
    <ligand>
        <name>Mg(2+)</name>
        <dbReference type="ChEBI" id="CHEBI:18420"/>
    </ligand>
</feature>
<dbReference type="FunFam" id="3.10.20.810:FF:000001">
    <property type="entry name" value="Histidine biosynthesis bifunctional protein HisIE"/>
    <property type="match status" value="1"/>
</dbReference>
<feature type="binding site" evidence="11">
    <location>
        <position position="91"/>
    </location>
    <ligand>
        <name>Zn(2+)</name>
        <dbReference type="ChEBI" id="CHEBI:29105"/>
        <note>ligand shared between dimeric partners</note>
    </ligand>
</feature>
<keyword evidence="10 11" id="KW-0368">Histidine biosynthesis</keyword>
<evidence type="ECO:0000256" key="4">
    <source>
        <dbReference type="ARBA" id="ARBA00005204"/>
    </source>
</evidence>
<dbReference type="InterPro" id="IPR038019">
    <property type="entry name" value="PRib_AMP_CycHydrolase_sf"/>
</dbReference>
<comment type="cofactor">
    <cofactor evidence="11">
        <name>Mg(2+)</name>
        <dbReference type="ChEBI" id="CHEBI:18420"/>
    </cofactor>
    <text evidence="11">Binds 1 Mg(2+) ion per subunit.</text>
</comment>
<dbReference type="Pfam" id="PF01502">
    <property type="entry name" value="PRA-CH"/>
    <property type="match status" value="1"/>
</dbReference>
<evidence type="ECO:0000256" key="1">
    <source>
        <dbReference type="ARBA" id="ARBA00000024"/>
    </source>
</evidence>
<name>A0A858RPB7_9BACT</name>
<evidence type="ECO:0000259" key="12">
    <source>
        <dbReference type="Pfam" id="PF01502"/>
    </source>
</evidence>
<dbReference type="AlphaFoldDB" id="A0A858RPB7"/>
<dbReference type="EC" id="3.5.4.19" evidence="11"/>
<comment type="similarity">
    <text evidence="6">In the N-terminal section; belongs to the PRA-CH family.</text>
</comment>
<comment type="catalytic activity">
    <reaction evidence="1 11">
        <text>1-(5-phospho-beta-D-ribosyl)-5'-AMP + H2O = 1-(5-phospho-beta-D-ribosyl)-5-[(5-phospho-beta-D-ribosylamino)methylideneamino]imidazole-4-carboxamide</text>
        <dbReference type="Rhea" id="RHEA:20049"/>
        <dbReference type="ChEBI" id="CHEBI:15377"/>
        <dbReference type="ChEBI" id="CHEBI:58435"/>
        <dbReference type="ChEBI" id="CHEBI:59457"/>
        <dbReference type="EC" id="3.5.4.19"/>
    </reaction>
</comment>
<dbReference type="InterPro" id="IPR002496">
    <property type="entry name" value="PRib_AMP_CycHydrolase_dom"/>
</dbReference>
<comment type="subcellular location">
    <subcellularLocation>
        <location evidence="11">Cytoplasm</location>
    </subcellularLocation>
</comment>
<evidence type="ECO:0000256" key="7">
    <source>
        <dbReference type="ARBA" id="ARBA00022490"/>
    </source>
</evidence>
<comment type="function">
    <text evidence="11">Catalyzes the hydrolysis of the adenine ring of phosphoribosyl-AMP.</text>
</comment>
<dbReference type="InterPro" id="IPR026660">
    <property type="entry name" value="PRA-CH"/>
</dbReference>
<dbReference type="NCBIfam" id="NF000768">
    <property type="entry name" value="PRK00051.1"/>
    <property type="match status" value="1"/>
</dbReference>
<comment type="cofactor">
    <cofactor evidence="11">
        <name>Zn(2+)</name>
        <dbReference type="ChEBI" id="CHEBI:29105"/>
    </cofactor>
    <text evidence="11">Binds 1 zinc ion per subunit.</text>
</comment>
<dbReference type="HAMAP" id="MF_01021">
    <property type="entry name" value="HisI"/>
    <property type="match status" value="1"/>
</dbReference>
<feature type="binding site" evidence="11">
    <location>
        <position position="108"/>
    </location>
    <ligand>
        <name>Zn(2+)</name>
        <dbReference type="ChEBI" id="CHEBI:29105"/>
        <note>ligand shared between dimeric partners</note>
    </ligand>
</feature>
<dbReference type="PANTHER" id="PTHR42945">
    <property type="entry name" value="HISTIDINE BIOSYNTHESIS BIFUNCTIONAL PROTEIN"/>
    <property type="match status" value="1"/>
</dbReference>
<sequence>MNAFPPPGDKKQLEEGLVFTPKFDADGLVPAMAIDAATKEPLMLAYMNAESLKLTLELGEAVYWSRSRKEIWHKGKTSGQVQKVVEIRTDCDQDALVVYVEQLGGGCCHTGRNDCFYRKVAGRSEEGGALLSFREAHKVGNG</sequence>
<dbReference type="GO" id="GO:0004635">
    <property type="term" value="F:phosphoribosyl-AMP cyclohydrolase activity"/>
    <property type="evidence" value="ECO:0007669"/>
    <property type="project" value="UniProtKB-UniRule"/>
</dbReference>
<dbReference type="EMBL" id="CP051774">
    <property type="protein sequence ID" value="QJE98189.1"/>
    <property type="molecule type" value="Genomic_DNA"/>
</dbReference>
<evidence type="ECO:0000256" key="6">
    <source>
        <dbReference type="ARBA" id="ARBA00008299"/>
    </source>
</evidence>
<dbReference type="GO" id="GO:0000105">
    <property type="term" value="P:L-histidine biosynthetic process"/>
    <property type="evidence" value="ECO:0007669"/>
    <property type="project" value="UniProtKB-UniRule"/>
</dbReference>
<dbReference type="KEGG" id="luo:HHL09_21165"/>
<feature type="domain" description="Phosphoribosyl-AMP cyclohydrolase" evidence="12">
    <location>
        <begin position="43"/>
        <end position="117"/>
    </location>
</feature>
<gene>
    <name evidence="11 13" type="primary">hisI</name>
    <name evidence="13" type="ORF">HHL09_21165</name>
</gene>
<organism evidence="13 14">
    <name type="scientific">Luteolibacter luteus</name>
    <dbReference type="NCBI Taxonomy" id="2728835"/>
    <lineage>
        <taxon>Bacteria</taxon>
        <taxon>Pseudomonadati</taxon>
        <taxon>Verrucomicrobiota</taxon>
        <taxon>Verrucomicrobiia</taxon>
        <taxon>Verrucomicrobiales</taxon>
        <taxon>Verrucomicrobiaceae</taxon>
        <taxon>Luteolibacter</taxon>
    </lineage>
</organism>
<feature type="binding site" evidence="11">
    <location>
        <position position="90"/>
    </location>
    <ligand>
        <name>Mg(2+)</name>
        <dbReference type="ChEBI" id="CHEBI:18420"/>
    </ligand>
</feature>
<dbReference type="SUPFAM" id="SSF141734">
    <property type="entry name" value="HisI-like"/>
    <property type="match status" value="1"/>
</dbReference>
<dbReference type="RefSeq" id="WP_169456648.1">
    <property type="nucleotide sequence ID" value="NZ_CP051774.1"/>
</dbReference>
<keyword evidence="7 11" id="KW-0963">Cytoplasm</keyword>
<evidence type="ECO:0000313" key="13">
    <source>
        <dbReference type="EMBL" id="QJE98189.1"/>
    </source>
</evidence>
<comment type="pathway">
    <text evidence="4">Amino-acid biosynthesis; L-histidine biosynthesis; L-histidine from 5-phospho-alpha-D-ribose 1-diphosphate: step 2/9.</text>
</comment>
<proteinExistence type="inferred from homology"/>
<protein>
    <recommendedName>
        <fullName evidence="11">Phosphoribosyl-AMP cyclohydrolase</fullName>
        <shortName evidence="11">PRA-CH</shortName>
        <ecNumber evidence="11">3.5.4.19</ecNumber>
    </recommendedName>
</protein>
<keyword evidence="11" id="KW-0460">Magnesium</keyword>
<dbReference type="GO" id="GO:0000287">
    <property type="term" value="F:magnesium ion binding"/>
    <property type="evidence" value="ECO:0007669"/>
    <property type="project" value="UniProtKB-UniRule"/>
</dbReference>
<keyword evidence="14" id="KW-1185">Reference proteome</keyword>
<evidence type="ECO:0000256" key="11">
    <source>
        <dbReference type="HAMAP-Rule" id="MF_01021"/>
    </source>
</evidence>
<dbReference type="UniPathway" id="UPA00031">
    <property type="reaction ID" value="UER00008"/>
</dbReference>
<dbReference type="GO" id="GO:0008270">
    <property type="term" value="F:zinc ion binding"/>
    <property type="evidence" value="ECO:0007669"/>
    <property type="project" value="UniProtKB-UniRule"/>
</dbReference>
<evidence type="ECO:0000256" key="3">
    <source>
        <dbReference type="ARBA" id="ARBA00005169"/>
    </source>
</evidence>
<keyword evidence="8 11" id="KW-0028">Amino-acid biosynthesis</keyword>
<reference evidence="13 14" key="1">
    <citation type="submission" date="2020-04" db="EMBL/GenBank/DDBJ databases">
        <title>Luteolibacter sp. G-1-1-1 isolated from soil.</title>
        <authorList>
            <person name="Dahal R.H."/>
        </authorList>
    </citation>
    <scope>NUCLEOTIDE SEQUENCE [LARGE SCALE GENOMIC DNA]</scope>
    <source>
        <strain evidence="13 14">G-1-1-1</strain>
    </source>
</reference>
<evidence type="ECO:0000256" key="5">
    <source>
        <dbReference type="ARBA" id="ARBA00007731"/>
    </source>
</evidence>
<evidence type="ECO:0000256" key="8">
    <source>
        <dbReference type="ARBA" id="ARBA00022605"/>
    </source>
</evidence>
<accession>A0A858RPB7</accession>
<keyword evidence="11" id="KW-0479">Metal-binding</keyword>
<keyword evidence="11" id="KW-0862">Zinc</keyword>
<feature type="binding site" evidence="11">
    <location>
        <position position="115"/>
    </location>
    <ligand>
        <name>Zn(2+)</name>
        <dbReference type="ChEBI" id="CHEBI:29105"/>
        <note>ligand shared between dimeric partners</note>
    </ligand>
</feature>
<evidence type="ECO:0000256" key="9">
    <source>
        <dbReference type="ARBA" id="ARBA00022801"/>
    </source>
</evidence>
<keyword evidence="9 11" id="KW-0378">Hydrolase</keyword>
<dbReference type="GO" id="GO:0005737">
    <property type="term" value="C:cytoplasm"/>
    <property type="evidence" value="ECO:0007669"/>
    <property type="project" value="UniProtKB-SubCell"/>
</dbReference>